<feature type="domain" description="VOC" evidence="1">
    <location>
        <begin position="1"/>
        <end position="118"/>
    </location>
</feature>
<organism evidence="2 3">
    <name type="scientific">Alloalcanivorax xenomutans</name>
    <dbReference type="NCBI Taxonomy" id="1094342"/>
    <lineage>
        <taxon>Bacteria</taxon>
        <taxon>Pseudomonadati</taxon>
        <taxon>Pseudomonadota</taxon>
        <taxon>Gammaproteobacteria</taxon>
        <taxon>Oceanospirillales</taxon>
        <taxon>Alcanivoracaceae</taxon>
        <taxon>Alloalcanivorax</taxon>
    </lineage>
</organism>
<dbReference type="InterPro" id="IPR029068">
    <property type="entry name" value="Glyas_Bleomycin-R_OHBP_Dase"/>
</dbReference>
<dbReference type="Proteomes" id="UP001107961">
    <property type="component" value="Unassembled WGS sequence"/>
</dbReference>
<gene>
    <name evidence="2" type="ORF">LZG35_01960</name>
</gene>
<dbReference type="GeneID" id="94684785"/>
<dbReference type="SUPFAM" id="SSF54593">
    <property type="entry name" value="Glyoxalase/Bleomycin resistance protein/Dihydroxybiphenyl dioxygenase"/>
    <property type="match status" value="1"/>
</dbReference>
<dbReference type="PROSITE" id="PS51819">
    <property type="entry name" value="VOC"/>
    <property type="match status" value="1"/>
</dbReference>
<accession>A0A9Q3W2H0</accession>
<reference evidence="2" key="1">
    <citation type="submission" date="2022-01" db="EMBL/GenBank/DDBJ databases">
        <authorList>
            <person name="Karlyshev A.V."/>
            <person name="Jaspars M."/>
        </authorList>
    </citation>
    <scope>NUCLEOTIDE SEQUENCE</scope>
    <source>
        <strain evidence="2">AGSA3-2</strain>
    </source>
</reference>
<dbReference type="RefSeq" id="WP_022997424.1">
    <property type="nucleotide sequence ID" value="NZ_CP012331.1"/>
</dbReference>
<dbReference type="Gene3D" id="3.30.720.110">
    <property type="match status" value="1"/>
</dbReference>
<dbReference type="Gene3D" id="3.30.720.120">
    <property type="match status" value="1"/>
</dbReference>
<evidence type="ECO:0000313" key="3">
    <source>
        <dbReference type="Proteomes" id="UP001107961"/>
    </source>
</evidence>
<comment type="caution">
    <text evidence="2">The sequence shown here is derived from an EMBL/GenBank/DDBJ whole genome shotgun (WGS) entry which is preliminary data.</text>
</comment>
<protein>
    <submittedName>
        <fullName evidence="2">VOC family protein</fullName>
    </submittedName>
</protein>
<dbReference type="AlphaFoldDB" id="A0A9Q3W2H0"/>
<evidence type="ECO:0000313" key="2">
    <source>
        <dbReference type="EMBL" id="MCE7507385.1"/>
    </source>
</evidence>
<sequence length="119" mass="13289">MKLWSGLVVKDPTAARDFYVSHFGSEVLFDSDWFVLLTLGGGELGFLKPDQAAQAPMFRQTVTSGAWVAVDVDDVDAQYQRFRDAGVDIEVPLRDEPWGDRHFVVRDPNGIPVDVVRHG</sequence>
<dbReference type="Pfam" id="PF00903">
    <property type="entry name" value="Glyoxalase"/>
    <property type="match status" value="1"/>
</dbReference>
<keyword evidence="3" id="KW-1185">Reference proteome</keyword>
<name>A0A9Q3W2H0_9GAMM</name>
<proteinExistence type="predicted"/>
<dbReference type="EMBL" id="JAJVKT010000002">
    <property type="protein sequence ID" value="MCE7507385.1"/>
    <property type="molecule type" value="Genomic_DNA"/>
</dbReference>
<dbReference type="InterPro" id="IPR004360">
    <property type="entry name" value="Glyas_Fos-R_dOase_dom"/>
</dbReference>
<dbReference type="InterPro" id="IPR037523">
    <property type="entry name" value="VOC_core"/>
</dbReference>
<dbReference type="KEGG" id="axe:P40_00160"/>
<evidence type="ECO:0000259" key="1">
    <source>
        <dbReference type="PROSITE" id="PS51819"/>
    </source>
</evidence>